<organism evidence="1 2">
    <name type="scientific">Stephania japonica</name>
    <dbReference type="NCBI Taxonomy" id="461633"/>
    <lineage>
        <taxon>Eukaryota</taxon>
        <taxon>Viridiplantae</taxon>
        <taxon>Streptophyta</taxon>
        <taxon>Embryophyta</taxon>
        <taxon>Tracheophyta</taxon>
        <taxon>Spermatophyta</taxon>
        <taxon>Magnoliopsida</taxon>
        <taxon>Ranunculales</taxon>
        <taxon>Menispermaceae</taxon>
        <taxon>Menispermoideae</taxon>
        <taxon>Cissampelideae</taxon>
        <taxon>Stephania</taxon>
    </lineage>
</organism>
<proteinExistence type="predicted"/>
<comment type="caution">
    <text evidence="1">The sequence shown here is derived from an EMBL/GenBank/DDBJ whole genome shotgun (WGS) entry which is preliminary data.</text>
</comment>
<keyword evidence="2" id="KW-1185">Reference proteome</keyword>
<evidence type="ECO:0000313" key="1">
    <source>
        <dbReference type="EMBL" id="KAK9144683.1"/>
    </source>
</evidence>
<name>A0AAP0PH51_9MAGN</name>
<protein>
    <submittedName>
        <fullName evidence="1">Uncharacterized protein</fullName>
    </submittedName>
</protein>
<reference evidence="1 2" key="1">
    <citation type="submission" date="2024-01" db="EMBL/GenBank/DDBJ databases">
        <title>Genome assemblies of Stephania.</title>
        <authorList>
            <person name="Yang L."/>
        </authorList>
    </citation>
    <scope>NUCLEOTIDE SEQUENCE [LARGE SCALE GENOMIC DNA]</scope>
    <source>
        <strain evidence="1">QJT</strain>
        <tissue evidence="1">Leaf</tissue>
    </source>
</reference>
<accession>A0AAP0PH51</accession>
<dbReference type="Proteomes" id="UP001417504">
    <property type="component" value="Unassembled WGS sequence"/>
</dbReference>
<evidence type="ECO:0000313" key="2">
    <source>
        <dbReference type="Proteomes" id="UP001417504"/>
    </source>
</evidence>
<dbReference type="EMBL" id="JBBNAE010000002">
    <property type="protein sequence ID" value="KAK9144683.1"/>
    <property type="molecule type" value="Genomic_DNA"/>
</dbReference>
<gene>
    <name evidence="1" type="ORF">Sjap_004586</name>
</gene>
<dbReference type="AlphaFoldDB" id="A0AAP0PH51"/>
<sequence length="53" mass="6108">MARPINRKETNRKAIVLVRQINFSSFTSTRPLSSPATTPTPTEFFFVFIKSEF</sequence>